<evidence type="ECO:0000256" key="1">
    <source>
        <dbReference type="SAM" id="MobiDB-lite"/>
    </source>
</evidence>
<proteinExistence type="predicted"/>
<dbReference type="AlphaFoldDB" id="A0A135V7U0"/>
<keyword evidence="3" id="KW-1185">Reference proteome</keyword>
<accession>A0A135V7U0</accession>
<dbReference type="Proteomes" id="UP000070121">
    <property type="component" value="Unassembled WGS sequence"/>
</dbReference>
<name>A0A135V7U0_9PEZI</name>
<evidence type="ECO:0000313" key="2">
    <source>
        <dbReference type="EMBL" id="KXH68708.1"/>
    </source>
</evidence>
<feature type="compositionally biased region" description="Polar residues" evidence="1">
    <location>
        <begin position="16"/>
        <end position="26"/>
    </location>
</feature>
<evidence type="ECO:0000313" key="3">
    <source>
        <dbReference type="Proteomes" id="UP000070121"/>
    </source>
</evidence>
<comment type="caution">
    <text evidence="2">The sequence shown here is derived from an EMBL/GenBank/DDBJ whole genome shotgun (WGS) entry which is preliminary data.</text>
</comment>
<protein>
    <submittedName>
        <fullName evidence="2">Uncharacterized protein</fullName>
    </submittedName>
</protein>
<organism evidence="2 3">
    <name type="scientific">Colletotrichum salicis</name>
    <dbReference type="NCBI Taxonomy" id="1209931"/>
    <lineage>
        <taxon>Eukaryota</taxon>
        <taxon>Fungi</taxon>
        <taxon>Dikarya</taxon>
        <taxon>Ascomycota</taxon>
        <taxon>Pezizomycotina</taxon>
        <taxon>Sordariomycetes</taxon>
        <taxon>Hypocreomycetidae</taxon>
        <taxon>Glomerellales</taxon>
        <taxon>Glomerellaceae</taxon>
        <taxon>Colletotrichum</taxon>
        <taxon>Colletotrichum acutatum species complex</taxon>
    </lineage>
</organism>
<gene>
    <name evidence="2" type="ORF">CSAL01_07905</name>
</gene>
<sequence length="26" mass="2952">MNRGMEESGQTRRSDGQQSIRTRLTG</sequence>
<feature type="compositionally biased region" description="Basic and acidic residues" evidence="1">
    <location>
        <begin position="1"/>
        <end position="15"/>
    </location>
</feature>
<reference evidence="2 3" key="1">
    <citation type="submission" date="2014-02" db="EMBL/GenBank/DDBJ databases">
        <title>The genome sequence of Colletotrichum salicis CBS 607.94.</title>
        <authorList>
            <person name="Baroncelli R."/>
            <person name="Thon M.R."/>
        </authorList>
    </citation>
    <scope>NUCLEOTIDE SEQUENCE [LARGE SCALE GENOMIC DNA]</scope>
    <source>
        <strain evidence="2 3">CBS 607.94</strain>
    </source>
</reference>
<dbReference type="EMBL" id="JFFI01000238">
    <property type="protein sequence ID" value="KXH68708.1"/>
    <property type="molecule type" value="Genomic_DNA"/>
</dbReference>
<feature type="region of interest" description="Disordered" evidence="1">
    <location>
        <begin position="1"/>
        <end position="26"/>
    </location>
</feature>